<evidence type="ECO:0000256" key="1">
    <source>
        <dbReference type="ARBA" id="ARBA00006817"/>
    </source>
</evidence>
<dbReference type="OrthoDB" id="9806378at2"/>
<evidence type="ECO:0000313" key="4">
    <source>
        <dbReference type="Proteomes" id="UP000197003"/>
    </source>
</evidence>
<dbReference type="Gene3D" id="3.30.530.20">
    <property type="match status" value="1"/>
</dbReference>
<dbReference type="SUPFAM" id="SSF55961">
    <property type="entry name" value="Bet v1-like"/>
    <property type="match status" value="1"/>
</dbReference>
<comment type="similarity">
    <text evidence="1">Belongs to the AHA1 family.</text>
</comment>
<evidence type="ECO:0000313" key="3">
    <source>
        <dbReference type="EMBL" id="ASD63152.1"/>
    </source>
</evidence>
<protein>
    <submittedName>
        <fullName evidence="3">ATPase</fullName>
    </submittedName>
</protein>
<dbReference type="Pfam" id="PF08327">
    <property type="entry name" value="AHSA1"/>
    <property type="match status" value="1"/>
</dbReference>
<proteinExistence type="inferred from homology"/>
<name>A0A1Z3N6P1_BDEBC</name>
<dbReference type="EMBL" id="CP020946">
    <property type="protein sequence ID" value="ASD63152.1"/>
    <property type="molecule type" value="Genomic_DNA"/>
</dbReference>
<sequence>MIPKFEVSIIIQKPVNEVFDAVYNPKKLSAYFTTAGASAPLKEGTTVQWEFADFPGPFPVPVKQVIQDKLIVIEWEAEAGGYNTKTEFVFEALNDKEAKVKIYETGWKEDEAGISSSYKNCMGWSQMACAMKAYLEYGINLRQGAYKPLYS</sequence>
<organism evidence="3 4">
    <name type="scientific">Bdellovibrio bacteriovorus</name>
    <dbReference type="NCBI Taxonomy" id="959"/>
    <lineage>
        <taxon>Bacteria</taxon>
        <taxon>Pseudomonadati</taxon>
        <taxon>Bdellovibrionota</taxon>
        <taxon>Bdellovibrionia</taxon>
        <taxon>Bdellovibrionales</taxon>
        <taxon>Pseudobdellovibrionaceae</taxon>
        <taxon>Bdellovibrio</taxon>
    </lineage>
</organism>
<dbReference type="Proteomes" id="UP000197003">
    <property type="component" value="Chromosome"/>
</dbReference>
<gene>
    <name evidence="3" type="ORF">B9G79_06015</name>
</gene>
<dbReference type="InterPro" id="IPR013538">
    <property type="entry name" value="ASHA1/2-like_C"/>
</dbReference>
<dbReference type="AlphaFoldDB" id="A0A1Z3N6P1"/>
<accession>A0A1Z3N6P1</accession>
<reference evidence="3 4" key="1">
    <citation type="submission" date="2017-04" db="EMBL/GenBank/DDBJ databases">
        <title>Whole genome sequence of Bdellovibrio bacteriovorus strain SSB218315.</title>
        <authorList>
            <person name="Oyedara O."/>
            <person name="Rodriguez-Perez M.A."/>
        </authorList>
    </citation>
    <scope>NUCLEOTIDE SEQUENCE [LARGE SCALE GENOMIC DNA]</scope>
    <source>
        <strain evidence="3 4">SSB218315</strain>
    </source>
</reference>
<feature type="domain" description="Activator of Hsp90 ATPase homologue 1/2-like C-terminal" evidence="2">
    <location>
        <begin position="14"/>
        <end position="136"/>
    </location>
</feature>
<evidence type="ECO:0000259" key="2">
    <source>
        <dbReference type="Pfam" id="PF08327"/>
    </source>
</evidence>
<dbReference type="RefSeq" id="WP_088564730.1">
    <property type="nucleotide sequence ID" value="NZ_CP020946.1"/>
</dbReference>
<dbReference type="InterPro" id="IPR023393">
    <property type="entry name" value="START-like_dom_sf"/>
</dbReference>